<dbReference type="EMBL" id="FQWQ01000003">
    <property type="protein sequence ID" value="SHH55560.1"/>
    <property type="molecule type" value="Genomic_DNA"/>
</dbReference>
<organism evidence="10 11">
    <name type="scientific">Chryseolinea serpens</name>
    <dbReference type="NCBI Taxonomy" id="947013"/>
    <lineage>
        <taxon>Bacteria</taxon>
        <taxon>Pseudomonadati</taxon>
        <taxon>Bacteroidota</taxon>
        <taxon>Cytophagia</taxon>
        <taxon>Cytophagales</taxon>
        <taxon>Fulvivirgaceae</taxon>
        <taxon>Chryseolinea</taxon>
    </lineage>
</organism>
<reference evidence="10 11" key="1">
    <citation type="submission" date="2016-11" db="EMBL/GenBank/DDBJ databases">
        <authorList>
            <person name="Jaros S."/>
            <person name="Januszkiewicz K."/>
            <person name="Wedrychowicz H."/>
        </authorList>
    </citation>
    <scope>NUCLEOTIDE SEQUENCE [LARGE SCALE GENOMIC DNA]</scope>
    <source>
        <strain evidence="10 11">DSM 24574</strain>
    </source>
</reference>
<dbReference type="GO" id="GO:0005524">
    <property type="term" value="F:ATP binding"/>
    <property type="evidence" value="ECO:0007669"/>
    <property type="project" value="UniProtKB-UniRule"/>
</dbReference>
<dbReference type="NCBIfam" id="TIGR02433">
    <property type="entry name" value="lysidine_TilS_C"/>
    <property type="match status" value="1"/>
</dbReference>
<dbReference type="EC" id="6.3.4.19" evidence="8"/>
<keyword evidence="6 8" id="KW-0067">ATP-binding</keyword>
<comment type="domain">
    <text evidence="8">The N-terminal region contains the highly conserved SGGXDS motif, predicted to be a P-loop motif involved in ATP binding.</text>
</comment>
<dbReference type="Gene3D" id="3.40.50.620">
    <property type="entry name" value="HUPs"/>
    <property type="match status" value="1"/>
</dbReference>
<dbReference type="NCBIfam" id="TIGR02432">
    <property type="entry name" value="lysidine_TilS_N"/>
    <property type="match status" value="1"/>
</dbReference>
<evidence type="ECO:0000256" key="5">
    <source>
        <dbReference type="ARBA" id="ARBA00022741"/>
    </source>
</evidence>
<evidence type="ECO:0000256" key="2">
    <source>
        <dbReference type="ARBA" id="ARBA00022490"/>
    </source>
</evidence>
<evidence type="ECO:0000256" key="6">
    <source>
        <dbReference type="ARBA" id="ARBA00022840"/>
    </source>
</evidence>
<protein>
    <recommendedName>
        <fullName evidence="8">tRNA(Ile)-lysidine synthase</fullName>
        <ecNumber evidence="8">6.3.4.19</ecNumber>
    </recommendedName>
    <alternativeName>
        <fullName evidence="8">tRNA(Ile)-2-lysyl-cytidine synthase</fullName>
    </alternativeName>
    <alternativeName>
        <fullName evidence="8">tRNA(Ile)-lysidine synthetase</fullName>
    </alternativeName>
</protein>
<dbReference type="GO" id="GO:0006400">
    <property type="term" value="P:tRNA modification"/>
    <property type="evidence" value="ECO:0007669"/>
    <property type="project" value="UniProtKB-UniRule"/>
</dbReference>
<keyword evidence="4 8" id="KW-0819">tRNA processing</keyword>
<dbReference type="AlphaFoldDB" id="A0A1M5TY82"/>
<evidence type="ECO:0000256" key="4">
    <source>
        <dbReference type="ARBA" id="ARBA00022694"/>
    </source>
</evidence>
<evidence type="ECO:0000256" key="7">
    <source>
        <dbReference type="ARBA" id="ARBA00048539"/>
    </source>
</evidence>
<evidence type="ECO:0000313" key="11">
    <source>
        <dbReference type="Proteomes" id="UP000184212"/>
    </source>
</evidence>
<dbReference type="InterPro" id="IPR012796">
    <property type="entry name" value="Lysidine-tRNA-synth_C"/>
</dbReference>
<dbReference type="GO" id="GO:0005737">
    <property type="term" value="C:cytoplasm"/>
    <property type="evidence" value="ECO:0007669"/>
    <property type="project" value="UniProtKB-SubCell"/>
</dbReference>
<gene>
    <name evidence="8" type="primary">tilS</name>
    <name evidence="10" type="ORF">SAMN04488109_4341</name>
</gene>
<dbReference type="InterPro" id="IPR014729">
    <property type="entry name" value="Rossmann-like_a/b/a_fold"/>
</dbReference>
<dbReference type="CDD" id="cd01992">
    <property type="entry name" value="TilS_N"/>
    <property type="match status" value="1"/>
</dbReference>
<keyword evidence="11" id="KW-1185">Reference proteome</keyword>
<name>A0A1M5TY82_9BACT</name>
<proteinExistence type="inferred from homology"/>
<dbReference type="Pfam" id="PF11734">
    <property type="entry name" value="TilS_C"/>
    <property type="match status" value="1"/>
</dbReference>
<comment type="subcellular location">
    <subcellularLocation>
        <location evidence="1 8">Cytoplasm</location>
    </subcellularLocation>
</comment>
<dbReference type="HAMAP" id="MF_01161">
    <property type="entry name" value="tRNA_Ile_lys_synt"/>
    <property type="match status" value="1"/>
</dbReference>
<dbReference type="OrthoDB" id="9807403at2"/>
<evidence type="ECO:0000256" key="1">
    <source>
        <dbReference type="ARBA" id="ARBA00004496"/>
    </source>
</evidence>
<keyword evidence="5 8" id="KW-0547">Nucleotide-binding</keyword>
<comment type="catalytic activity">
    <reaction evidence="7 8">
        <text>cytidine(34) in tRNA(Ile2) + L-lysine + ATP = lysidine(34) in tRNA(Ile2) + AMP + diphosphate + H(+)</text>
        <dbReference type="Rhea" id="RHEA:43744"/>
        <dbReference type="Rhea" id="RHEA-COMP:10625"/>
        <dbReference type="Rhea" id="RHEA-COMP:10670"/>
        <dbReference type="ChEBI" id="CHEBI:15378"/>
        <dbReference type="ChEBI" id="CHEBI:30616"/>
        <dbReference type="ChEBI" id="CHEBI:32551"/>
        <dbReference type="ChEBI" id="CHEBI:33019"/>
        <dbReference type="ChEBI" id="CHEBI:82748"/>
        <dbReference type="ChEBI" id="CHEBI:83665"/>
        <dbReference type="ChEBI" id="CHEBI:456215"/>
        <dbReference type="EC" id="6.3.4.19"/>
    </reaction>
</comment>
<dbReference type="SMART" id="SM00977">
    <property type="entry name" value="TilS_C"/>
    <property type="match status" value="1"/>
</dbReference>
<keyword evidence="2 8" id="KW-0963">Cytoplasm</keyword>
<dbReference type="InterPro" id="IPR012094">
    <property type="entry name" value="tRNA_Ile_lys_synt"/>
</dbReference>
<feature type="domain" description="Lysidine-tRNA(Ile) synthetase C-terminal" evidence="9">
    <location>
        <begin position="362"/>
        <end position="434"/>
    </location>
</feature>
<dbReference type="STRING" id="947013.SAMN04488109_4341"/>
<dbReference type="GO" id="GO:0032267">
    <property type="term" value="F:tRNA(Ile)-lysidine synthase activity"/>
    <property type="evidence" value="ECO:0007669"/>
    <property type="project" value="UniProtKB-EC"/>
</dbReference>
<dbReference type="Pfam" id="PF01171">
    <property type="entry name" value="ATP_bind_3"/>
    <property type="match status" value="1"/>
</dbReference>
<keyword evidence="3 8" id="KW-0436">Ligase</keyword>
<evidence type="ECO:0000256" key="3">
    <source>
        <dbReference type="ARBA" id="ARBA00022598"/>
    </source>
</evidence>
<dbReference type="Proteomes" id="UP000184212">
    <property type="component" value="Unassembled WGS sequence"/>
</dbReference>
<accession>A0A1M5TY82</accession>
<comment type="function">
    <text evidence="8">Ligates lysine onto the cytidine present at position 34 of the AUA codon-specific tRNA(Ile) that contains the anticodon CAU, in an ATP-dependent manner. Cytidine is converted to lysidine, thus changing the amino acid specificity of the tRNA from methionine to isoleucine.</text>
</comment>
<dbReference type="PANTHER" id="PTHR43033:SF1">
    <property type="entry name" value="TRNA(ILE)-LYSIDINE SYNTHASE-RELATED"/>
    <property type="match status" value="1"/>
</dbReference>
<dbReference type="SUPFAM" id="SSF56037">
    <property type="entry name" value="PheT/TilS domain"/>
    <property type="match status" value="1"/>
</dbReference>
<feature type="binding site" evidence="8">
    <location>
        <begin position="26"/>
        <end position="31"/>
    </location>
    <ligand>
        <name>ATP</name>
        <dbReference type="ChEBI" id="CHEBI:30616"/>
    </ligand>
</feature>
<sequence>MLEQFLNHIERFALCRREDPILLAVSGGVDSMAMLHLFTAAGFTVGVAHCNFQLRGKDSDGDEDFVVQACKTLNVPVFVHRFETDAYAWENGLSTQMAARELRYAWFDDLMEIHYYSALATGHHFDDSMETILLNITRGAATDGMAGIPVKNGRVIRPLLFATRAQVEKYAAEHRLKWREDKSNLTDDYQRNFIRHKIIPQLKELNPSLETTWQNGIEKIQGELAILHDAFDAWCVKNITRTQDKIAIDKKGLNHGAQVNALLWRFIKTYGFNYEQTREIIHALNGQPGKKFLAPAFLLVVDRENIFITPRSEDWDEQHIGTLAGRHTLGPWELSLENTAPAVRGNDPREAVLDATHLQFPLVWRKWRAGDFFHPLGMDHKKKLSDFFIDKKLSVADKETITVLESAGQIVWVVGHRIDDRFKVTPQTQRALRFVLTDHAEKPRA</sequence>
<evidence type="ECO:0000256" key="8">
    <source>
        <dbReference type="HAMAP-Rule" id="MF_01161"/>
    </source>
</evidence>
<dbReference type="InterPro" id="IPR012795">
    <property type="entry name" value="tRNA_Ile_lys_synt_N"/>
</dbReference>
<dbReference type="SUPFAM" id="SSF52402">
    <property type="entry name" value="Adenine nucleotide alpha hydrolases-like"/>
    <property type="match status" value="1"/>
</dbReference>
<dbReference type="InterPro" id="IPR011063">
    <property type="entry name" value="TilS/TtcA_N"/>
</dbReference>
<comment type="similarity">
    <text evidence="8">Belongs to the tRNA(Ile)-lysidine synthase family.</text>
</comment>
<dbReference type="PANTHER" id="PTHR43033">
    <property type="entry name" value="TRNA(ILE)-LYSIDINE SYNTHASE-RELATED"/>
    <property type="match status" value="1"/>
</dbReference>
<dbReference type="RefSeq" id="WP_073138141.1">
    <property type="nucleotide sequence ID" value="NZ_FQWQ01000003.1"/>
</dbReference>
<evidence type="ECO:0000313" key="10">
    <source>
        <dbReference type="EMBL" id="SHH55560.1"/>
    </source>
</evidence>
<evidence type="ECO:0000259" key="9">
    <source>
        <dbReference type="SMART" id="SM00977"/>
    </source>
</evidence>